<dbReference type="PROSITE" id="PS00650">
    <property type="entry name" value="G_PROTEIN_RECEP_F2_2"/>
    <property type="match status" value="1"/>
</dbReference>
<feature type="region of interest" description="Disordered" evidence="1">
    <location>
        <begin position="48"/>
        <end position="102"/>
    </location>
</feature>
<dbReference type="Gene3D" id="1.20.1070.10">
    <property type="entry name" value="Rhodopsin 7-helix transmembrane proteins"/>
    <property type="match status" value="1"/>
</dbReference>
<evidence type="ECO:0000313" key="4">
    <source>
        <dbReference type="Proteomes" id="UP001195483"/>
    </source>
</evidence>
<proteinExistence type="predicted"/>
<feature type="signal peptide" evidence="2">
    <location>
        <begin position="1"/>
        <end position="24"/>
    </location>
</feature>
<feature type="compositionally biased region" description="Polar residues" evidence="1">
    <location>
        <begin position="53"/>
        <end position="102"/>
    </location>
</feature>
<comment type="caution">
    <text evidence="3">The sequence shown here is derived from an EMBL/GenBank/DDBJ whole genome shotgun (WGS) entry which is preliminary data.</text>
</comment>
<accession>A0AAE0W930</accession>
<reference evidence="3" key="1">
    <citation type="journal article" date="2021" name="Genome Biol. Evol.">
        <title>A High-Quality Reference Genome for a Parasitic Bivalve with Doubly Uniparental Inheritance (Bivalvia: Unionida).</title>
        <authorList>
            <person name="Smith C.H."/>
        </authorList>
    </citation>
    <scope>NUCLEOTIDE SEQUENCE</scope>
    <source>
        <strain evidence="3">CHS0354</strain>
    </source>
</reference>
<feature type="chain" id="PRO_5041939474" description="Secreted protein" evidence="2">
    <location>
        <begin position="25"/>
        <end position="102"/>
    </location>
</feature>
<reference evidence="3" key="2">
    <citation type="journal article" date="2021" name="Genome Biol. Evol.">
        <title>Developing a high-quality reference genome for a parasitic bivalve with doubly uniparental inheritance (Bivalvia: Unionida).</title>
        <authorList>
            <person name="Smith C.H."/>
        </authorList>
    </citation>
    <scope>NUCLEOTIDE SEQUENCE</scope>
    <source>
        <strain evidence="3">CHS0354</strain>
        <tissue evidence="3">Mantle</tissue>
    </source>
</reference>
<dbReference type="Proteomes" id="UP001195483">
    <property type="component" value="Unassembled WGS sequence"/>
</dbReference>
<evidence type="ECO:0000313" key="3">
    <source>
        <dbReference type="EMBL" id="KAK3604755.1"/>
    </source>
</evidence>
<reference evidence="3" key="3">
    <citation type="submission" date="2023-05" db="EMBL/GenBank/DDBJ databases">
        <authorList>
            <person name="Smith C.H."/>
        </authorList>
    </citation>
    <scope>NUCLEOTIDE SEQUENCE</scope>
    <source>
        <strain evidence="3">CHS0354</strain>
        <tissue evidence="3">Mantle</tissue>
    </source>
</reference>
<gene>
    <name evidence="3" type="ORF">CHS0354_017863</name>
</gene>
<dbReference type="AlphaFoldDB" id="A0AAE0W930"/>
<keyword evidence="2" id="KW-0732">Signal</keyword>
<keyword evidence="4" id="KW-1185">Reference proteome</keyword>
<evidence type="ECO:0000256" key="1">
    <source>
        <dbReference type="SAM" id="MobiDB-lite"/>
    </source>
</evidence>
<dbReference type="InterPro" id="IPR017983">
    <property type="entry name" value="GPCR_2_secretin-like_CS"/>
</dbReference>
<name>A0AAE0W930_9BIVA</name>
<organism evidence="3 4">
    <name type="scientific">Potamilus streckersoni</name>
    <dbReference type="NCBI Taxonomy" id="2493646"/>
    <lineage>
        <taxon>Eukaryota</taxon>
        <taxon>Metazoa</taxon>
        <taxon>Spiralia</taxon>
        <taxon>Lophotrochozoa</taxon>
        <taxon>Mollusca</taxon>
        <taxon>Bivalvia</taxon>
        <taxon>Autobranchia</taxon>
        <taxon>Heteroconchia</taxon>
        <taxon>Palaeoheterodonta</taxon>
        <taxon>Unionida</taxon>
        <taxon>Unionoidea</taxon>
        <taxon>Unionidae</taxon>
        <taxon>Ambleminae</taxon>
        <taxon>Lampsilini</taxon>
        <taxon>Potamilus</taxon>
    </lineage>
</organism>
<dbReference type="EMBL" id="JAEAOA010001102">
    <property type="protein sequence ID" value="KAK3604755.1"/>
    <property type="molecule type" value="Genomic_DNA"/>
</dbReference>
<evidence type="ECO:0000256" key="2">
    <source>
        <dbReference type="SAM" id="SignalP"/>
    </source>
</evidence>
<dbReference type="GO" id="GO:0004930">
    <property type="term" value="F:G protein-coupled receptor activity"/>
    <property type="evidence" value="ECO:0007669"/>
    <property type="project" value="InterPro"/>
</dbReference>
<sequence>MFYNSFQGLLLSVLFCFLNVEVHSEVIRCCRKRKNRLQYKSTMLTSIRHGGQASRSSADVARTNSQSQSAGIGSEQTPRKLSSGRNVTSTKYTGYTNEDMTI</sequence>
<protein>
    <recommendedName>
        <fullName evidence="5">Secreted protein</fullName>
    </recommendedName>
</protein>
<evidence type="ECO:0008006" key="5">
    <source>
        <dbReference type="Google" id="ProtNLM"/>
    </source>
</evidence>